<proteinExistence type="predicted"/>
<keyword evidence="1" id="KW-0378">Hydrolase</keyword>
<reference evidence="1" key="1">
    <citation type="submission" date="2024-05" db="EMBL/GenBank/DDBJ databases">
        <authorList>
            <person name="Jung D.-H."/>
        </authorList>
    </citation>
    <scope>NUCLEOTIDE SEQUENCE</scope>
    <source>
        <strain evidence="1">JA-25</strain>
    </source>
</reference>
<dbReference type="SUPFAM" id="SSF49452">
    <property type="entry name" value="Starch-binding domain-like"/>
    <property type="match status" value="1"/>
</dbReference>
<dbReference type="InterPro" id="IPR013784">
    <property type="entry name" value="Carb-bd-like_fold"/>
</dbReference>
<dbReference type="InterPro" id="IPR029058">
    <property type="entry name" value="AB_hydrolase_fold"/>
</dbReference>
<dbReference type="RefSeq" id="WP_166692247.1">
    <property type="nucleotide sequence ID" value="NZ_WAEL01000004.1"/>
</dbReference>
<accession>A0ABX0QH03</accession>
<comment type="caution">
    <text evidence="1">The sequence shown here is derived from an EMBL/GenBank/DDBJ whole genome shotgun (WGS) entry which is preliminary data.</text>
</comment>
<dbReference type="InterPro" id="IPR050583">
    <property type="entry name" value="Mycobacterial_A85_antigen"/>
</dbReference>
<dbReference type="GO" id="GO:0016787">
    <property type="term" value="F:hydrolase activity"/>
    <property type="evidence" value="ECO:0007669"/>
    <property type="project" value="UniProtKB-KW"/>
</dbReference>
<protein>
    <submittedName>
        <fullName evidence="1">Alpha/beta hydrolase</fullName>
    </submittedName>
</protein>
<organism evidence="1 2">
    <name type="scientific">Fibrivirga algicola</name>
    <dbReference type="NCBI Taxonomy" id="2950420"/>
    <lineage>
        <taxon>Bacteria</taxon>
        <taxon>Pseudomonadati</taxon>
        <taxon>Bacteroidota</taxon>
        <taxon>Cytophagia</taxon>
        <taxon>Cytophagales</taxon>
        <taxon>Spirosomataceae</taxon>
        <taxon>Fibrivirga</taxon>
    </lineage>
</organism>
<dbReference type="PANTHER" id="PTHR48098">
    <property type="entry name" value="ENTEROCHELIN ESTERASE-RELATED"/>
    <property type="match status" value="1"/>
</dbReference>
<dbReference type="InterPro" id="IPR000801">
    <property type="entry name" value="Esterase-like"/>
</dbReference>
<dbReference type="PANTHER" id="PTHR48098:SF6">
    <property type="entry name" value="FERRI-BACILLIBACTIN ESTERASE BESA"/>
    <property type="match status" value="1"/>
</dbReference>
<gene>
    <name evidence="1" type="ORF">F7231_13385</name>
</gene>
<dbReference type="SUPFAM" id="SSF53474">
    <property type="entry name" value="alpha/beta-Hydrolases"/>
    <property type="match status" value="1"/>
</dbReference>
<evidence type="ECO:0000313" key="1">
    <source>
        <dbReference type="EMBL" id="NID11168.1"/>
    </source>
</evidence>
<sequence>METHTLHFELTTPALDDRPVYITGNFCGWSIDHGALRLYPAGKGCFTIDLPVDGTWPDPIEYKYYRGGEGSLELDEAGGQTGNRVVPQEAMSVRDEVPYWQWQGQAIDPAFLPVEYTLHIPYPGSDMTRRVQVALPYDYETSGKSYPVLYLNDGQNLMKEGEGYGSWATEVRLAQLASRGQHEVIVVAIDHAGSARMAEYTVEAVRPGLGEGRTYLSFVVNTIKPVIDATFRTLPDGANTGMGGSSLGGLISVWAGLLYPDVFGKWLVFSPALWISPGVYRAAKQRKLAGYTKVYLYGGESESKYMVPNLNRLQANLRCDAEACAYLQKAVDPTGLHEENRWSLELTRAIQWLFFNDTTVVNKASEVTQAVVVPY</sequence>
<dbReference type="Gene3D" id="3.40.50.1820">
    <property type="entry name" value="alpha/beta hydrolase"/>
    <property type="match status" value="1"/>
</dbReference>
<dbReference type="EMBL" id="WAEL01000004">
    <property type="protein sequence ID" value="NID11168.1"/>
    <property type="molecule type" value="Genomic_DNA"/>
</dbReference>
<dbReference type="Proteomes" id="UP000606008">
    <property type="component" value="Unassembled WGS sequence"/>
</dbReference>
<keyword evidence="2" id="KW-1185">Reference proteome</keyword>
<evidence type="ECO:0000313" key="2">
    <source>
        <dbReference type="Proteomes" id="UP000606008"/>
    </source>
</evidence>
<dbReference type="Pfam" id="PF00756">
    <property type="entry name" value="Esterase"/>
    <property type="match status" value="1"/>
</dbReference>
<name>A0ABX0QH03_9BACT</name>